<reference evidence="2" key="2">
    <citation type="submission" date="2019-11" db="EMBL/GenBank/DDBJ databases">
        <title>Improved Assembly of Tolypothrix boutellei genome.</title>
        <authorList>
            <person name="Sarangi A.N."/>
            <person name="Mukherjee M."/>
            <person name="Ghosh S."/>
            <person name="Singh D."/>
            <person name="Das A."/>
            <person name="Kant S."/>
            <person name="Prusty A."/>
            <person name="Tripathy S."/>
        </authorList>
    </citation>
    <scope>NUCLEOTIDE SEQUENCE</scope>
    <source>
        <strain evidence="2">VB521301</strain>
    </source>
</reference>
<comment type="caution">
    <text evidence="3">The sequence shown here is derived from an EMBL/GenBank/DDBJ whole genome shotgun (WGS) entry which is preliminary data.</text>
</comment>
<feature type="transmembrane region" description="Helical" evidence="1">
    <location>
        <begin position="106"/>
        <end position="125"/>
    </location>
</feature>
<feature type="transmembrane region" description="Helical" evidence="1">
    <location>
        <begin position="63"/>
        <end position="86"/>
    </location>
</feature>
<proteinExistence type="predicted"/>
<evidence type="ECO:0000313" key="4">
    <source>
        <dbReference type="Proteomes" id="UP000029738"/>
    </source>
</evidence>
<keyword evidence="1" id="KW-0472">Membrane</keyword>
<evidence type="ECO:0000313" key="3">
    <source>
        <dbReference type="EMBL" id="KIE07976.1"/>
    </source>
</evidence>
<dbReference type="RefSeq" id="WP_038083310.1">
    <property type="nucleotide sequence ID" value="NZ_JHEG04000001.1"/>
</dbReference>
<organism evidence="3">
    <name type="scientific">Tolypothrix bouteillei VB521301</name>
    <dbReference type="NCBI Taxonomy" id="1479485"/>
    <lineage>
        <taxon>Bacteria</taxon>
        <taxon>Bacillati</taxon>
        <taxon>Cyanobacteriota</taxon>
        <taxon>Cyanophyceae</taxon>
        <taxon>Nostocales</taxon>
        <taxon>Tolypothrichaceae</taxon>
        <taxon>Tolypothrix</taxon>
    </lineage>
</organism>
<dbReference type="EMBL" id="JHEG02000059">
    <property type="protein sequence ID" value="KIE07976.1"/>
    <property type="molecule type" value="Genomic_DNA"/>
</dbReference>
<keyword evidence="1" id="KW-0812">Transmembrane</keyword>
<keyword evidence="4" id="KW-1185">Reference proteome</keyword>
<reference evidence="3" key="1">
    <citation type="journal article" date="2015" name="Genome Announc.">
        <title>Draft Genome Sequence of Tolypothrix boutellei Strain VB521301.</title>
        <authorList>
            <person name="Chandrababunaidu M.M."/>
            <person name="Singh D."/>
            <person name="Sen D."/>
            <person name="Bhan S."/>
            <person name="Das S."/>
            <person name="Gupta A."/>
            <person name="Adhikary S.P."/>
            <person name="Tripathy S."/>
        </authorList>
    </citation>
    <scope>NUCLEOTIDE SEQUENCE</scope>
    <source>
        <strain evidence="3">VB521301</strain>
    </source>
</reference>
<dbReference type="Proteomes" id="UP000029738">
    <property type="component" value="Unassembled WGS sequence"/>
</dbReference>
<evidence type="ECO:0000256" key="1">
    <source>
        <dbReference type="SAM" id="Phobius"/>
    </source>
</evidence>
<keyword evidence="1" id="KW-1133">Transmembrane helix</keyword>
<dbReference type="EMBL" id="JHEG04000001">
    <property type="protein sequence ID" value="KAF3888485.1"/>
    <property type="molecule type" value="Genomic_DNA"/>
</dbReference>
<dbReference type="AlphaFoldDB" id="A0A0C1N6A8"/>
<name>A0A0C1N6A8_9CYAN</name>
<gene>
    <name evidence="3" type="ORF">DA73_0244275</name>
    <name evidence="2" type="ORF">DA73_0400025670</name>
</gene>
<sequence length="191" mass="21120">MKFNFRKIHRKLAPILFLPLLASALTGIAYRVGRYWFNIPNQVADFLMVIHQGEYLGQPLVPIYVLLVGLGLIGMIVTGLSMTGLFGKNLPSPKASKLDFRKIHGILAPITFLPLAVSALTGILYRLGRNWFGMPGEQTALLLRIHQGTYLGPHLRVLYVILVGLGLAAMLITGINMTGVFRKRPTATNDR</sequence>
<accession>A0A0C1N6A8</accession>
<evidence type="ECO:0000313" key="2">
    <source>
        <dbReference type="EMBL" id="KAF3888485.1"/>
    </source>
</evidence>
<dbReference type="OrthoDB" id="574468at2"/>
<feature type="transmembrane region" description="Helical" evidence="1">
    <location>
        <begin position="157"/>
        <end position="181"/>
    </location>
</feature>
<dbReference type="STRING" id="1479485.DA73_0244275"/>
<protein>
    <submittedName>
        <fullName evidence="2">PepSY domain-containing protein</fullName>
    </submittedName>
    <submittedName>
        <fullName evidence="3">Peptidase</fullName>
    </submittedName>
</protein>